<accession>A0A5B6WU67</accession>
<evidence type="ECO:0000259" key="1">
    <source>
        <dbReference type="Pfam" id="PF00078"/>
    </source>
</evidence>
<dbReference type="InterPro" id="IPR052343">
    <property type="entry name" value="Retrotransposon-Effector_Assoc"/>
</dbReference>
<gene>
    <name evidence="2" type="ORF">EPI10_006930</name>
</gene>
<keyword evidence="2" id="KW-0548">Nucleotidyltransferase</keyword>
<name>A0A5B6WU67_9ROSI</name>
<feature type="domain" description="Reverse transcriptase" evidence="1">
    <location>
        <begin position="61"/>
        <end position="154"/>
    </location>
</feature>
<dbReference type="PANTHER" id="PTHR46890:SF48">
    <property type="entry name" value="RNA-DIRECTED DNA POLYMERASE"/>
    <property type="match status" value="1"/>
</dbReference>
<proteinExistence type="predicted"/>
<evidence type="ECO:0000313" key="3">
    <source>
        <dbReference type="Proteomes" id="UP000325315"/>
    </source>
</evidence>
<keyword evidence="2" id="KW-0808">Transferase</keyword>
<comment type="caution">
    <text evidence="2">The sequence shown here is derived from an EMBL/GenBank/DDBJ whole genome shotgun (WGS) entry which is preliminary data.</text>
</comment>
<dbReference type="AlphaFoldDB" id="A0A5B6WU67"/>
<reference evidence="3" key="1">
    <citation type="journal article" date="2019" name="Plant Biotechnol. J.">
        <title>Genome sequencing of the Australian wild diploid species Gossypium australe highlights disease resistance and delayed gland morphogenesis.</title>
        <authorList>
            <person name="Cai Y."/>
            <person name="Cai X."/>
            <person name="Wang Q."/>
            <person name="Wang P."/>
            <person name="Zhang Y."/>
            <person name="Cai C."/>
            <person name="Xu Y."/>
            <person name="Wang K."/>
            <person name="Zhou Z."/>
            <person name="Wang C."/>
            <person name="Geng S."/>
            <person name="Li B."/>
            <person name="Dong Q."/>
            <person name="Hou Y."/>
            <person name="Wang H."/>
            <person name="Ai P."/>
            <person name="Liu Z."/>
            <person name="Yi F."/>
            <person name="Sun M."/>
            <person name="An G."/>
            <person name="Cheng J."/>
            <person name="Zhang Y."/>
            <person name="Shi Q."/>
            <person name="Xie Y."/>
            <person name="Shi X."/>
            <person name="Chang Y."/>
            <person name="Huang F."/>
            <person name="Chen Y."/>
            <person name="Hong S."/>
            <person name="Mi L."/>
            <person name="Sun Q."/>
            <person name="Zhang L."/>
            <person name="Zhou B."/>
            <person name="Peng R."/>
            <person name="Zhang X."/>
            <person name="Liu F."/>
        </authorList>
    </citation>
    <scope>NUCLEOTIDE SEQUENCE [LARGE SCALE GENOMIC DNA]</scope>
    <source>
        <strain evidence="3">cv. PA1801</strain>
    </source>
</reference>
<evidence type="ECO:0000313" key="2">
    <source>
        <dbReference type="EMBL" id="KAA3484876.1"/>
    </source>
</evidence>
<dbReference type="GO" id="GO:0003964">
    <property type="term" value="F:RNA-directed DNA polymerase activity"/>
    <property type="evidence" value="ECO:0007669"/>
    <property type="project" value="UniProtKB-KW"/>
</dbReference>
<keyword evidence="3" id="KW-1185">Reference proteome</keyword>
<dbReference type="EMBL" id="SMMG02000002">
    <property type="protein sequence ID" value="KAA3484876.1"/>
    <property type="molecule type" value="Genomic_DNA"/>
</dbReference>
<dbReference type="InterPro" id="IPR000477">
    <property type="entry name" value="RT_dom"/>
</dbReference>
<keyword evidence="2" id="KW-0695">RNA-directed DNA polymerase</keyword>
<organism evidence="2 3">
    <name type="scientific">Gossypium australe</name>
    <dbReference type="NCBI Taxonomy" id="47621"/>
    <lineage>
        <taxon>Eukaryota</taxon>
        <taxon>Viridiplantae</taxon>
        <taxon>Streptophyta</taxon>
        <taxon>Embryophyta</taxon>
        <taxon>Tracheophyta</taxon>
        <taxon>Spermatophyta</taxon>
        <taxon>Magnoliopsida</taxon>
        <taxon>eudicotyledons</taxon>
        <taxon>Gunneridae</taxon>
        <taxon>Pentapetalae</taxon>
        <taxon>rosids</taxon>
        <taxon>malvids</taxon>
        <taxon>Malvales</taxon>
        <taxon>Malvaceae</taxon>
        <taxon>Malvoideae</taxon>
        <taxon>Gossypium</taxon>
    </lineage>
</organism>
<dbReference type="Proteomes" id="UP000325315">
    <property type="component" value="Unassembled WGS sequence"/>
</dbReference>
<dbReference type="PANTHER" id="PTHR46890">
    <property type="entry name" value="NON-LTR RETROLELEMENT REVERSE TRANSCRIPTASE-LIKE PROTEIN-RELATED"/>
    <property type="match status" value="1"/>
</dbReference>
<dbReference type="Pfam" id="PF00078">
    <property type="entry name" value="RVT_1"/>
    <property type="match status" value="1"/>
</dbReference>
<dbReference type="OrthoDB" id="997823at2759"/>
<sequence>MAEIARSYFQDLFEAGEKGHYEHLLTGIERRQGLNFLSSTSERRYDVSPISTTHIVLSPKKVNPINLSHFRPISLCNVIYKIMANDIANHFKGVLEKCIDDAQSAFVPGRLISDNVLLAYEILHTLKRKKFRKKKGLMAVKLDMNKAYDRVEWTFV</sequence>
<protein>
    <submittedName>
        <fullName evidence="2">Reverse transcriptase</fullName>
    </submittedName>
</protein>